<organism evidence="5 6">
    <name type="scientific">Lasiosphaeria ovina</name>
    <dbReference type="NCBI Taxonomy" id="92902"/>
    <lineage>
        <taxon>Eukaryota</taxon>
        <taxon>Fungi</taxon>
        <taxon>Dikarya</taxon>
        <taxon>Ascomycota</taxon>
        <taxon>Pezizomycotina</taxon>
        <taxon>Sordariomycetes</taxon>
        <taxon>Sordariomycetidae</taxon>
        <taxon>Sordariales</taxon>
        <taxon>Lasiosphaeriaceae</taxon>
        <taxon>Lasiosphaeria</taxon>
    </lineage>
</organism>
<dbReference type="EMBL" id="JAULSN010000002">
    <property type="protein sequence ID" value="KAK3379673.1"/>
    <property type="molecule type" value="Genomic_DNA"/>
</dbReference>
<feature type="domain" description="Nephrocystin 3-like N-terminal" evidence="4">
    <location>
        <begin position="264"/>
        <end position="445"/>
    </location>
</feature>
<accession>A0AAE0TST6</accession>
<evidence type="ECO:0000313" key="6">
    <source>
        <dbReference type="Proteomes" id="UP001287356"/>
    </source>
</evidence>
<dbReference type="InterPro" id="IPR027417">
    <property type="entry name" value="P-loop_NTPase"/>
</dbReference>
<keyword evidence="6" id="KW-1185">Reference proteome</keyword>
<evidence type="ECO:0000256" key="2">
    <source>
        <dbReference type="SAM" id="MobiDB-lite"/>
    </source>
</evidence>
<dbReference type="SUPFAM" id="SSF52540">
    <property type="entry name" value="P-loop containing nucleoside triphosphate hydrolases"/>
    <property type="match status" value="1"/>
</dbReference>
<dbReference type="Proteomes" id="UP001287356">
    <property type="component" value="Unassembled WGS sequence"/>
</dbReference>
<protein>
    <recommendedName>
        <fullName evidence="4">Nephrocystin 3-like N-terminal domain-containing protein</fullName>
    </recommendedName>
</protein>
<dbReference type="InterPro" id="IPR056884">
    <property type="entry name" value="NPHP3-like_N"/>
</dbReference>
<keyword evidence="3" id="KW-1133">Transmembrane helix</keyword>
<feature type="region of interest" description="Disordered" evidence="2">
    <location>
        <begin position="737"/>
        <end position="770"/>
    </location>
</feature>
<evidence type="ECO:0000313" key="5">
    <source>
        <dbReference type="EMBL" id="KAK3379673.1"/>
    </source>
</evidence>
<sequence length="1482" mass="166007">MDPVSTLAFSCNILDMVERGFDCCKTFKELYKASDGLSKQRSAIIDAVDSMQSVIDDLRNTRLNVPMSRSEKGRVDQSLLLVTSRCEDLANDLAAAVEKCRVKKTGSLVSTAKAVVRAMLSQADINKMELDLQQRSQTLHVLLMTCTHRDVSFVLNQIKGAEIQHEVRHGRIMQRLNEIEQHMGSATILQQTSVNAPMIRNQMAEAAELAEEAQAMLNRQLILTSLKFLGNDVRMGEVHEAAEETFSWILEVAADNSLGDSSNVNFAQWMRSELGVFHVTGKPGSGKSTLMKYIVDHARTPVLLSDWSGAKKLVVSKFFLWRFGNRDQKSFRGLTQGLLYAAVRSAPELIEFLFPQYWDPAGIISKSARMRVEFDVTERDVATAFNRLVGGTVPEIIDRFRICFFVDGLDELDEHQGVSFLELRRHILQWSSRLPETLKICVSSRLWPVFEGMASSELHKISLHDLTRNDVSKLVTNTLDNHENFQKLQTTDPAGCQRLIDEVVNDAEGVFLWVTLILRSLEDGLSNNDPLALLQSRVATTPQPLNEFFKTILDTIDAQHRQTAYYLFAMAMRMAGSLLSSANLNRSPDLVTQTQKLHPREHLGMPYVSLLGTSFLFWALDGKRRVDAATCWPEEKRSGSREEMRERLKITAVQVRGRCKGLLVVDKTHSVKFIHRTIPEYLQEYLGPRLQEYEMSDERVGQMLLWTLLAEVKYLGIYDLDAMWEGEAVPCKEVAEPKQIEERVPSVGRDGDDGKNELDLESDSPGEEELDRVQTFVSELESNLSRPLTTPSEFMHEGRMYHLLDWQGGASDHDCSEDESVYSSGFFRFSALESSCGEIGAVDLQDSSEANTASSRSSRGAVLGEGNDAQYCSLWSASSTSEGSILSIEHGEQESQEAGQAIEFALTDPYPILGCSLPLKKQHLRELVRTQGSEPIFHNDKGLSEYQLTASKLHASIPSASAKPYWNPKPIALPPSEGPSRLISLAKELNHDVDFVYAYQRRRAQVGTVELKYITTSGGDASRLQSSVTHLSLRNCTSAMTRYGYILSRLRQTDLSNQEATFSILDALDTETSVAQWATSQPPDYLWAMVREPYFQESLRRGPHHIVTDSRYAFGVLGVAAFLGLHEYVTWRLDRMADLFDGTGFFASYILANAMDGLVCSPSSSRLLVLESLLRHGVSVNLDMSPSWHQNEPNADVGTVWHNYLFELFCEQRGFDLENNTSSANFSGANFSGAVPKYGDSIDPMSTFREGNWPVISTCLEKGGADPDFAVFLRGAGFPGRDTRVDYLRILRCFAEVLPPKDEDYYVVKDVLQIRAEGRRKEREAAVASGLVKRQEGMFSGDGGYLCTGTDTVGLTPPTQQLVAKIESWWAALNHHLSIMLHEQDANPEQFRQNLVDFRVSLEDIINHLRPRDQPNLLDLLHKARLSRHPPPGFRDMMLNLPIRIKTALLLAARLLLLAVETLMELVPVGFIAVLLGLAQGK</sequence>
<evidence type="ECO:0000256" key="1">
    <source>
        <dbReference type="ARBA" id="ARBA00022737"/>
    </source>
</evidence>
<feature type="transmembrane region" description="Helical" evidence="3">
    <location>
        <begin position="1455"/>
        <end position="1479"/>
    </location>
</feature>
<proteinExistence type="predicted"/>
<dbReference type="PANTHER" id="PTHR10039:SF5">
    <property type="entry name" value="NACHT DOMAIN-CONTAINING PROTEIN"/>
    <property type="match status" value="1"/>
</dbReference>
<dbReference type="PANTHER" id="PTHR10039">
    <property type="entry name" value="AMELOGENIN"/>
    <property type="match status" value="1"/>
</dbReference>
<reference evidence="5" key="2">
    <citation type="submission" date="2023-06" db="EMBL/GenBank/DDBJ databases">
        <authorList>
            <consortium name="Lawrence Berkeley National Laboratory"/>
            <person name="Haridas S."/>
            <person name="Hensen N."/>
            <person name="Bonometti L."/>
            <person name="Westerberg I."/>
            <person name="Brannstrom I.O."/>
            <person name="Guillou S."/>
            <person name="Cros-Aarteil S."/>
            <person name="Calhoun S."/>
            <person name="Kuo A."/>
            <person name="Mondo S."/>
            <person name="Pangilinan J."/>
            <person name="Riley R."/>
            <person name="Labutti K."/>
            <person name="Andreopoulos B."/>
            <person name="Lipzen A."/>
            <person name="Chen C."/>
            <person name="Yanf M."/>
            <person name="Daum C."/>
            <person name="Ng V."/>
            <person name="Clum A."/>
            <person name="Steindorff A."/>
            <person name="Ohm R."/>
            <person name="Martin F."/>
            <person name="Silar P."/>
            <person name="Natvig D."/>
            <person name="Lalanne C."/>
            <person name="Gautier V."/>
            <person name="Ament-Velasquez S.L."/>
            <person name="Kruys A."/>
            <person name="Hutchinson M.I."/>
            <person name="Powell A.J."/>
            <person name="Barry K."/>
            <person name="Miller A.N."/>
            <person name="Grigoriev I.V."/>
            <person name="Debuchy R."/>
            <person name="Gladieux P."/>
            <person name="Thoren M.H."/>
            <person name="Johannesson H."/>
        </authorList>
    </citation>
    <scope>NUCLEOTIDE SEQUENCE</scope>
    <source>
        <strain evidence="5">CBS 958.72</strain>
    </source>
</reference>
<name>A0AAE0TST6_9PEZI</name>
<feature type="compositionally biased region" description="Acidic residues" evidence="2">
    <location>
        <begin position="759"/>
        <end position="770"/>
    </location>
</feature>
<keyword evidence="1" id="KW-0677">Repeat</keyword>
<keyword evidence="3" id="KW-0812">Transmembrane</keyword>
<evidence type="ECO:0000256" key="3">
    <source>
        <dbReference type="SAM" id="Phobius"/>
    </source>
</evidence>
<keyword evidence="3" id="KW-0472">Membrane</keyword>
<evidence type="ECO:0000259" key="4">
    <source>
        <dbReference type="Pfam" id="PF24883"/>
    </source>
</evidence>
<dbReference type="Pfam" id="PF24883">
    <property type="entry name" value="NPHP3_N"/>
    <property type="match status" value="1"/>
</dbReference>
<comment type="caution">
    <text evidence="5">The sequence shown here is derived from an EMBL/GenBank/DDBJ whole genome shotgun (WGS) entry which is preliminary data.</text>
</comment>
<reference evidence="5" key="1">
    <citation type="journal article" date="2023" name="Mol. Phylogenet. Evol.">
        <title>Genome-scale phylogeny and comparative genomics of the fungal order Sordariales.</title>
        <authorList>
            <person name="Hensen N."/>
            <person name="Bonometti L."/>
            <person name="Westerberg I."/>
            <person name="Brannstrom I.O."/>
            <person name="Guillou S."/>
            <person name="Cros-Aarteil S."/>
            <person name="Calhoun S."/>
            <person name="Haridas S."/>
            <person name="Kuo A."/>
            <person name="Mondo S."/>
            <person name="Pangilinan J."/>
            <person name="Riley R."/>
            <person name="LaButti K."/>
            <person name="Andreopoulos B."/>
            <person name="Lipzen A."/>
            <person name="Chen C."/>
            <person name="Yan M."/>
            <person name="Daum C."/>
            <person name="Ng V."/>
            <person name="Clum A."/>
            <person name="Steindorff A."/>
            <person name="Ohm R.A."/>
            <person name="Martin F."/>
            <person name="Silar P."/>
            <person name="Natvig D.O."/>
            <person name="Lalanne C."/>
            <person name="Gautier V."/>
            <person name="Ament-Velasquez S.L."/>
            <person name="Kruys A."/>
            <person name="Hutchinson M.I."/>
            <person name="Powell A.J."/>
            <person name="Barry K."/>
            <person name="Miller A.N."/>
            <person name="Grigoriev I.V."/>
            <person name="Debuchy R."/>
            <person name="Gladieux P."/>
            <person name="Hiltunen Thoren M."/>
            <person name="Johannesson H."/>
        </authorList>
    </citation>
    <scope>NUCLEOTIDE SEQUENCE</scope>
    <source>
        <strain evidence="5">CBS 958.72</strain>
    </source>
</reference>
<feature type="compositionally biased region" description="Basic and acidic residues" evidence="2">
    <location>
        <begin position="737"/>
        <end position="758"/>
    </location>
</feature>
<gene>
    <name evidence="5" type="ORF">B0T24DRAFT_569886</name>
</gene>